<dbReference type="InterPro" id="IPR003494">
    <property type="entry name" value="SHS2_FtsA"/>
</dbReference>
<comment type="function">
    <text evidence="5 6">Cell division protein that is involved in the assembly of the Z ring. May serve as a membrane anchor for the Z ring.</text>
</comment>
<dbReference type="HOGENOM" id="CLU_037850_3_2_12"/>
<reference evidence="9" key="1">
    <citation type="submission" date="2011-04" db="EMBL/GenBank/DDBJ databases">
        <title>The complete genome of Treponema brennaborense DSM 12168.</title>
        <authorList>
            <person name="Lucas S."/>
            <person name="Han J."/>
            <person name="Lapidus A."/>
            <person name="Bruce D."/>
            <person name="Goodwin L."/>
            <person name="Pitluck S."/>
            <person name="Peters L."/>
            <person name="Kyrpides N."/>
            <person name="Mavromatis K."/>
            <person name="Ivanova N."/>
            <person name="Mikhailova N."/>
            <person name="Pagani I."/>
            <person name="Teshima H."/>
            <person name="Detter J.C."/>
            <person name="Tapia R."/>
            <person name="Han C."/>
            <person name="Land M."/>
            <person name="Hauser L."/>
            <person name="Markowitz V."/>
            <person name="Cheng J.-F."/>
            <person name="Hugenholtz P."/>
            <person name="Woyke T."/>
            <person name="Wu D."/>
            <person name="Gronow S."/>
            <person name="Wellnitz S."/>
            <person name="Brambilla E."/>
            <person name="Klenk H.-P."/>
            <person name="Eisen J.A."/>
        </authorList>
    </citation>
    <scope>NUCLEOTIDE SEQUENCE [LARGE SCALE GENOMIC DNA]</scope>
    <source>
        <strain evidence="9">DSM 12168 / CIP 105900 / DD5/3</strain>
    </source>
</reference>
<dbReference type="OrthoDB" id="9768127at2"/>
<dbReference type="PANTHER" id="PTHR32432">
    <property type="entry name" value="CELL DIVISION PROTEIN FTSA-RELATED"/>
    <property type="match status" value="1"/>
</dbReference>
<comment type="subunit">
    <text evidence="5">Self-interacts. Interacts with FtsZ.</text>
</comment>
<evidence type="ECO:0000256" key="2">
    <source>
        <dbReference type="ARBA" id="ARBA00022618"/>
    </source>
</evidence>
<proteinExistence type="inferred from homology"/>
<keyword evidence="5" id="KW-0997">Cell inner membrane</keyword>
<dbReference type="KEGG" id="tbe:Trebr_0952"/>
<dbReference type="SMART" id="SM00842">
    <property type="entry name" value="FtsA"/>
    <property type="match status" value="1"/>
</dbReference>
<dbReference type="STRING" id="906968.Trebr_0952"/>
<comment type="similarity">
    <text evidence="5 6">Belongs to the FtsA/MreB family.</text>
</comment>
<keyword evidence="2 5" id="KW-0132">Cell division</keyword>
<evidence type="ECO:0000259" key="7">
    <source>
        <dbReference type="SMART" id="SM00842"/>
    </source>
</evidence>
<keyword evidence="1 5" id="KW-1003">Cell membrane</keyword>
<dbReference type="GO" id="GO:0032153">
    <property type="term" value="C:cell division site"/>
    <property type="evidence" value="ECO:0007669"/>
    <property type="project" value="UniProtKB-UniRule"/>
</dbReference>
<keyword evidence="3 5" id="KW-0472">Membrane</keyword>
<dbReference type="CDD" id="cd24048">
    <property type="entry name" value="ASKHA_NBD_FtsA"/>
    <property type="match status" value="1"/>
</dbReference>
<evidence type="ECO:0000256" key="1">
    <source>
        <dbReference type="ARBA" id="ARBA00022475"/>
    </source>
</evidence>
<keyword evidence="9" id="KW-1185">Reference proteome</keyword>
<gene>
    <name evidence="5" type="primary">ftsA</name>
    <name evidence="8" type="ordered locus">Trebr_0952</name>
</gene>
<dbReference type="Proteomes" id="UP000006546">
    <property type="component" value="Chromosome"/>
</dbReference>
<comment type="subcellular location">
    <subcellularLocation>
        <location evidence="5">Cell inner membrane</location>
        <topology evidence="5">Peripheral membrane protein</topology>
        <orientation evidence="5">Cytoplasmic side</orientation>
    </subcellularLocation>
    <text evidence="5">Localizes to the Z ring in an FtsZ-dependent manner. Targeted to the membrane through a conserved C-terminal amphipathic helix.</text>
</comment>
<evidence type="ECO:0000256" key="4">
    <source>
        <dbReference type="ARBA" id="ARBA00023306"/>
    </source>
</evidence>
<dbReference type="NCBIfam" id="TIGR01174">
    <property type="entry name" value="ftsA"/>
    <property type="match status" value="1"/>
</dbReference>
<dbReference type="InterPro" id="IPR050696">
    <property type="entry name" value="FtsA/MreB"/>
</dbReference>
<dbReference type="PIRSF" id="PIRSF003101">
    <property type="entry name" value="FtsA"/>
    <property type="match status" value="1"/>
</dbReference>
<dbReference type="Gene3D" id="3.30.1490.110">
    <property type="match status" value="1"/>
</dbReference>
<dbReference type="RefSeq" id="WP_013758107.1">
    <property type="nucleotide sequence ID" value="NC_015500.1"/>
</dbReference>
<evidence type="ECO:0000256" key="3">
    <source>
        <dbReference type="ARBA" id="ARBA00023136"/>
    </source>
</evidence>
<dbReference type="eggNOG" id="COG0849">
    <property type="taxonomic scope" value="Bacteria"/>
</dbReference>
<organism evidence="8 9">
    <name type="scientific">Treponema brennaborense (strain DSM 12168 / CIP 105900 / DD5/3)</name>
    <dbReference type="NCBI Taxonomy" id="906968"/>
    <lineage>
        <taxon>Bacteria</taxon>
        <taxon>Pseudomonadati</taxon>
        <taxon>Spirochaetota</taxon>
        <taxon>Spirochaetia</taxon>
        <taxon>Spirochaetales</taxon>
        <taxon>Treponemataceae</taxon>
        <taxon>Treponema</taxon>
    </lineage>
</organism>
<evidence type="ECO:0000313" key="8">
    <source>
        <dbReference type="EMBL" id="AEE16388.1"/>
    </source>
</evidence>
<evidence type="ECO:0000256" key="5">
    <source>
        <dbReference type="HAMAP-Rule" id="MF_02033"/>
    </source>
</evidence>
<accession>F4LJJ3</accession>
<dbReference type="InterPro" id="IPR043129">
    <property type="entry name" value="ATPase_NBD"/>
</dbReference>
<sequence>MSDIIVGLDIGTSFVRAVIGEFTENDTIQIIGVGKSVSTGLRNGAVVNIEATMRALKEAIEAAEMVSGYEVMSCVTGIGGLQIESLNSKGLVAVTGKGKSSREITQADVTRVIEAAKAVVIPMDRQILHVVPQSYIVDGQRGIKNPKDMIGIRLEAEVHIITASVTAVQNIQRCVDRAGYKIDGVMLKTLAATQAVMTEEELELGSILIDLGGGTTDALVLVGGAPVCTVSVPVGSSFVTNDIAVVKGISFETAERIKLKSGCCWEPLIDSYEEVIIPGVGGRAPEAISRVEICQIIQARMEELFEMVRSEIVKKSNLTQLSGNVVLVGGGALLPGVVELAQSVFKTTSVRIGIPGNLGGIMEEYRTPEYATVAGLILSNLNLRRRIDIKHNNKYNERENTKKSGGNLGKKLSDLFKEFF</sequence>
<evidence type="ECO:0000313" key="9">
    <source>
        <dbReference type="Proteomes" id="UP000006546"/>
    </source>
</evidence>
<dbReference type="InterPro" id="IPR020823">
    <property type="entry name" value="Cell_div_FtsA"/>
</dbReference>
<dbReference type="HAMAP" id="MF_02033">
    <property type="entry name" value="FtsA"/>
    <property type="match status" value="1"/>
</dbReference>
<dbReference type="GO" id="GO:0009898">
    <property type="term" value="C:cytoplasmic side of plasma membrane"/>
    <property type="evidence" value="ECO:0007669"/>
    <property type="project" value="UniProtKB-UniRule"/>
</dbReference>
<name>F4LJJ3_TREBD</name>
<dbReference type="GO" id="GO:0043093">
    <property type="term" value="P:FtsZ-dependent cytokinesis"/>
    <property type="evidence" value="ECO:0007669"/>
    <property type="project" value="UniProtKB-UniRule"/>
</dbReference>
<feature type="domain" description="SHS2" evidence="7">
    <location>
        <begin position="5"/>
        <end position="196"/>
    </location>
</feature>
<dbReference type="Pfam" id="PF14450">
    <property type="entry name" value="FtsA"/>
    <property type="match status" value="1"/>
</dbReference>
<evidence type="ECO:0000256" key="6">
    <source>
        <dbReference type="PIRNR" id="PIRNR003101"/>
    </source>
</evidence>
<protein>
    <recommendedName>
        <fullName evidence="5 6">Cell division protein FtsA</fullName>
    </recommendedName>
</protein>
<dbReference type="Gene3D" id="3.30.420.40">
    <property type="match status" value="2"/>
</dbReference>
<dbReference type="PANTHER" id="PTHR32432:SF4">
    <property type="entry name" value="CELL DIVISION PROTEIN FTSA"/>
    <property type="match status" value="1"/>
</dbReference>
<dbReference type="SUPFAM" id="SSF53067">
    <property type="entry name" value="Actin-like ATPase domain"/>
    <property type="match status" value="2"/>
</dbReference>
<keyword evidence="4 5" id="KW-0131">Cell cycle</keyword>
<dbReference type="AlphaFoldDB" id="F4LJJ3"/>
<dbReference type="Pfam" id="PF02491">
    <property type="entry name" value="SHS2_FTSA"/>
    <property type="match status" value="1"/>
</dbReference>
<dbReference type="EMBL" id="CP002696">
    <property type="protein sequence ID" value="AEE16388.1"/>
    <property type="molecule type" value="Genomic_DNA"/>
</dbReference>